<dbReference type="SUPFAM" id="SSF52047">
    <property type="entry name" value="RNI-like"/>
    <property type="match status" value="1"/>
</dbReference>
<dbReference type="Proteomes" id="UP000054279">
    <property type="component" value="Unassembled WGS sequence"/>
</dbReference>
<organism evidence="1 2">
    <name type="scientific">Sphaerobolus stellatus (strain SS14)</name>
    <dbReference type="NCBI Taxonomy" id="990650"/>
    <lineage>
        <taxon>Eukaryota</taxon>
        <taxon>Fungi</taxon>
        <taxon>Dikarya</taxon>
        <taxon>Basidiomycota</taxon>
        <taxon>Agaricomycotina</taxon>
        <taxon>Agaricomycetes</taxon>
        <taxon>Phallomycetidae</taxon>
        <taxon>Geastrales</taxon>
        <taxon>Sphaerobolaceae</taxon>
        <taxon>Sphaerobolus</taxon>
    </lineage>
</organism>
<dbReference type="HOGENOM" id="CLU_1038899_0_0_1"/>
<proteinExistence type="predicted"/>
<evidence type="ECO:0000313" key="1">
    <source>
        <dbReference type="EMBL" id="KIJ38221.1"/>
    </source>
</evidence>
<dbReference type="EMBL" id="KN837162">
    <property type="protein sequence ID" value="KIJ38221.1"/>
    <property type="molecule type" value="Genomic_DNA"/>
</dbReference>
<sequence>MAIPHELIKRQQYVDAPNLKRLYLDACPQFEDIITPHTMYNPLVSNNGLRLGSCSLVKLEYHGGEQSNFMGIEPRSILCFPNMTEMYLTKIRMDVSNWDFLDRIDSPKLRALRLERERVWTDEILPFLLRDMMPRRFSTVTSLMMEHFIIDRAGLKTIMKACPQQGYLILRYSQVTGFSEGDSDANDRLFSVTMIHVSVEYCDVSAHTLRALLLNILLHRARHTGNVPWKLALYLALRFASDRRSWGMLEALESSEFQGVLFTIHDSP</sequence>
<accession>A0A0C9VKY7</accession>
<keyword evidence="2" id="KW-1185">Reference proteome</keyword>
<gene>
    <name evidence="1" type="ORF">M422DRAFT_259127</name>
</gene>
<name>A0A0C9VKY7_SPHS4</name>
<dbReference type="AlphaFoldDB" id="A0A0C9VKY7"/>
<protein>
    <submittedName>
        <fullName evidence="1">Uncharacterized protein</fullName>
    </submittedName>
</protein>
<evidence type="ECO:0000313" key="2">
    <source>
        <dbReference type="Proteomes" id="UP000054279"/>
    </source>
</evidence>
<reference evidence="1 2" key="1">
    <citation type="submission" date="2014-06" db="EMBL/GenBank/DDBJ databases">
        <title>Evolutionary Origins and Diversification of the Mycorrhizal Mutualists.</title>
        <authorList>
            <consortium name="DOE Joint Genome Institute"/>
            <consortium name="Mycorrhizal Genomics Consortium"/>
            <person name="Kohler A."/>
            <person name="Kuo A."/>
            <person name="Nagy L.G."/>
            <person name="Floudas D."/>
            <person name="Copeland A."/>
            <person name="Barry K.W."/>
            <person name="Cichocki N."/>
            <person name="Veneault-Fourrey C."/>
            <person name="LaButti K."/>
            <person name="Lindquist E.A."/>
            <person name="Lipzen A."/>
            <person name="Lundell T."/>
            <person name="Morin E."/>
            <person name="Murat C."/>
            <person name="Riley R."/>
            <person name="Ohm R."/>
            <person name="Sun H."/>
            <person name="Tunlid A."/>
            <person name="Henrissat B."/>
            <person name="Grigoriev I.V."/>
            <person name="Hibbett D.S."/>
            <person name="Martin F."/>
        </authorList>
    </citation>
    <scope>NUCLEOTIDE SEQUENCE [LARGE SCALE GENOMIC DNA]</scope>
    <source>
        <strain evidence="1 2">SS14</strain>
    </source>
</reference>